<dbReference type="NCBIfam" id="TIGR00229">
    <property type="entry name" value="sensory_box"/>
    <property type="match status" value="1"/>
</dbReference>
<keyword evidence="2" id="KW-0804">Transcription</keyword>
<dbReference type="InterPro" id="IPR003018">
    <property type="entry name" value="GAF"/>
</dbReference>
<dbReference type="Pfam" id="PF15915">
    <property type="entry name" value="BAT"/>
    <property type="match status" value="1"/>
</dbReference>
<feature type="domain" description="PAS" evidence="4">
    <location>
        <begin position="312"/>
        <end position="382"/>
    </location>
</feature>
<dbReference type="InterPro" id="IPR035965">
    <property type="entry name" value="PAS-like_dom_sf"/>
</dbReference>
<evidence type="ECO:0000313" key="6">
    <source>
        <dbReference type="Proteomes" id="UP000011591"/>
    </source>
</evidence>
<dbReference type="OrthoDB" id="342253at2157"/>
<reference evidence="5 6" key="1">
    <citation type="journal article" date="2014" name="PLoS Genet.">
        <title>Phylogenetically driven sequencing of extremely halophilic archaea reveals strategies for static and dynamic osmo-response.</title>
        <authorList>
            <person name="Becker E.A."/>
            <person name="Seitzer P.M."/>
            <person name="Tritt A."/>
            <person name="Larsen D."/>
            <person name="Krusor M."/>
            <person name="Yao A.I."/>
            <person name="Wu D."/>
            <person name="Madern D."/>
            <person name="Eisen J.A."/>
            <person name="Darling A.E."/>
            <person name="Facciotti M.T."/>
        </authorList>
    </citation>
    <scope>NUCLEOTIDE SEQUENCE [LARGE SCALE GENOMIC DNA]</scope>
    <source>
        <strain evidence="5 6">DSM 13077</strain>
    </source>
</reference>
<feature type="region of interest" description="Disordered" evidence="3">
    <location>
        <begin position="117"/>
        <end position="141"/>
    </location>
</feature>
<evidence type="ECO:0000256" key="2">
    <source>
        <dbReference type="ARBA" id="ARBA00023163"/>
    </source>
</evidence>
<dbReference type="InterPro" id="IPR000014">
    <property type="entry name" value="PAS"/>
</dbReference>
<evidence type="ECO:0000313" key="5">
    <source>
        <dbReference type="EMBL" id="ELZ03072.1"/>
    </source>
</evidence>
<dbReference type="CDD" id="cd00130">
    <property type="entry name" value="PAS"/>
    <property type="match status" value="2"/>
</dbReference>
<dbReference type="InterPro" id="IPR029016">
    <property type="entry name" value="GAF-like_dom_sf"/>
</dbReference>
<accession>M0AXP3</accession>
<dbReference type="Pfam" id="PF08448">
    <property type="entry name" value="PAS_4"/>
    <property type="match status" value="2"/>
</dbReference>
<dbReference type="PROSITE" id="PS50112">
    <property type="entry name" value="PAS"/>
    <property type="match status" value="3"/>
</dbReference>
<dbReference type="AlphaFoldDB" id="M0AXP3"/>
<proteinExistence type="predicted"/>
<dbReference type="Gene3D" id="3.30.450.20">
    <property type="entry name" value="PAS domain"/>
    <property type="match status" value="3"/>
</dbReference>
<keyword evidence="1" id="KW-0805">Transcription regulation</keyword>
<dbReference type="Pfam" id="PF04967">
    <property type="entry name" value="HTH_10"/>
    <property type="match status" value="1"/>
</dbReference>
<dbReference type="SUPFAM" id="SSF55781">
    <property type="entry name" value="GAF domain-like"/>
    <property type="match status" value="2"/>
</dbReference>
<evidence type="ECO:0000256" key="1">
    <source>
        <dbReference type="ARBA" id="ARBA00023015"/>
    </source>
</evidence>
<dbReference type="InterPro" id="IPR013656">
    <property type="entry name" value="PAS_4"/>
</dbReference>
<dbReference type="SUPFAM" id="SSF88659">
    <property type="entry name" value="Sigma3 and sigma4 domains of RNA polymerase sigma factors"/>
    <property type="match status" value="1"/>
</dbReference>
<dbReference type="PANTHER" id="PTHR34236:SF1">
    <property type="entry name" value="DIMETHYL SULFOXIDE REDUCTASE TRANSCRIPTIONAL ACTIVATOR"/>
    <property type="match status" value="1"/>
</dbReference>
<evidence type="ECO:0000259" key="4">
    <source>
        <dbReference type="PROSITE" id="PS50112"/>
    </source>
</evidence>
<organism evidence="5 6">
    <name type="scientific">Natrialba aegyptia DSM 13077</name>
    <dbReference type="NCBI Taxonomy" id="1227491"/>
    <lineage>
        <taxon>Archaea</taxon>
        <taxon>Methanobacteriati</taxon>
        <taxon>Methanobacteriota</taxon>
        <taxon>Stenosarchaea group</taxon>
        <taxon>Halobacteria</taxon>
        <taxon>Halobacteriales</taxon>
        <taxon>Natrialbaceae</taxon>
        <taxon>Natrialba</taxon>
    </lineage>
</organism>
<dbReference type="Proteomes" id="UP000011591">
    <property type="component" value="Unassembled WGS sequence"/>
</dbReference>
<evidence type="ECO:0000256" key="3">
    <source>
        <dbReference type="SAM" id="MobiDB-lite"/>
    </source>
</evidence>
<feature type="domain" description="PAS" evidence="4">
    <location>
        <begin position="177"/>
        <end position="260"/>
    </location>
</feature>
<dbReference type="SMART" id="SM00065">
    <property type="entry name" value="GAF"/>
    <property type="match status" value="2"/>
</dbReference>
<dbReference type="InterPro" id="IPR007050">
    <property type="entry name" value="HTH_bacterioopsin"/>
</dbReference>
<dbReference type="PATRIC" id="fig|1227491.4.peg.3421"/>
<dbReference type="InterPro" id="IPR013324">
    <property type="entry name" value="RNA_pol_sigma_r3/r4-like"/>
</dbReference>
<sequence>MNDRLETPPTPEPPQWSSPETLHVLVAGSAALRQSVSETLADSALLVSTADDLTDDTTADDTVELDAARELELDSDSESQPDCLLTDDPSLSTELHADEFTIVVVSDSAGDIDVGLDTGADADTDTDTNTNTDSPVAGDSPSVEFISRETIETQSLLEHRLRRAVEFGAVQRLQSGQAEWYRSLLERSSDLLFVLDETGEITYCCPPVGDEDGPSANEPMGGHARSDDLQALPGTHFLEQIHPDDTAQVRETITAVRTAAVGASETIEYQYQTGTESDTWCIHEATLTNRLGDGLVDGIIVSARDVTEFHRVERELDESFRRVTDAFFALDSDWRFTYVNEQAAETLDVDREAILGQPILDVFPDMDGTDFQTAALEAMDQQEPRALERYYGPYDRWIETRIYPSPTGISVYFRDVTDRIERERELEIRTERLQAIVDNAPIILFTLDPDGTVTLAEGQGLNRLDTVPAEVVGRSVLDLFDDHPKVWADFRAALEGYPIHVHNEVDGRVLEAWCRPIMANRAPENGATATGDDPTVERIIGTAVDVTERVHYQETLNALHDATSHLLTVKSKQAACEYIVDVAGDVLDLDAGVYRFDDQQNELVPAAYATAFESVVDDLPRLQPGGSITWETFVSGTPAVYDDVTDADLAFDESTAVRSGLYVPLGEHGVLVAASREPGQYDDETVELAQLFARTAEAALDRIGRTSRLHDRERELKRQNTRLERLNAANRVRQDIEQLLLLSDTRSEIERGICSRLTELEACSMAWIGTPDPSGTQLRPRSQAGRDHGYLDAVTVTTVDDSAAEPAGRTARTRSPTYVENIADAVHDGDWRAEALSQTFQSVYAVPLVYGEFRYGVLALYADDRDAFDSQLRNILTELGETIAYAIDTVKHRQAAAEDDRSEVELEIERGSLLSTLATRLDATVELKGATTGTDGPLVFVSVNSTEFGTDDSEASSASVEPPSFLSEISGFVDASVIATAEGRTLFQLQLTEPFLGSIVESHGGTLRSIVATADGSTRARIDVPDAVEVRNLLSGLADNDVHASLVARRDQPADTSPSLDPASRNAILDQLTDRQREVVQTAYHGGFFEWPRHTTGEEIAASLEISPPAFHKHVRASEQKLFETLFEDSFSATDS</sequence>
<gene>
    <name evidence="5" type="ORF">C480_16679</name>
</gene>
<dbReference type="Pfam" id="PF13185">
    <property type="entry name" value="GAF_2"/>
    <property type="match status" value="2"/>
</dbReference>
<dbReference type="PANTHER" id="PTHR34236">
    <property type="entry name" value="DIMETHYL SULFOXIDE REDUCTASE TRANSCRIPTIONAL ACTIVATOR"/>
    <property type="match status" value="1"/>
</dbReference>
<dbReference type="EMBL" id="AOIP01000034">
    <property type="protein sequence ID" value="ELZ03072.1"/>
    <property type="molecule type" value="Genomic_DNA"/>
</dbReference>
<keyword evidence="6" id="KW-1185">Reference proteome</keyword>
<protein>
    <submittedName>
        <fullName evidence="5">PAS/PAC sensor protein</fullName>
    </submittedName>
</protein>
<name>M0AXP3_9EURY</name>
<comment type="caution">
    <text evidence="5">The sequence shown here is derived from an EMBL/GenBank/DDBJ whole genome shotgun (WGS) entry which is preliminary data.</text>
</comment>
<feature type="domain" description="PAS" evidence="4">
    <location>
        <begin position="429"/>
        <end position="480"/>
    </location>
</feature>
<dbReference type="Gene3D" id="3.30.450.40">
    <property type="match status" value="2"/>
</dbReference>
<dbReference type="SUPFAM" id="SSF55785">
    <property type="entry name" value="PYP-like sensor domain (PAS domain)"/>
    <property type="match status" value="3"/>
</dbReference>
<dbReference type="SMART" id="SM00091">
    <property type="entry name" value="PAS"/>
    <property type="match status" value="3"/>
</dbReference>
<dbReference type="RefSeq" id="WP_006666739.1">
    <property type="nucleotide sequence ID" value="NZ_AOIP01000034.1"/>
</dbReference>
<dbReference type="InterPro" id="IPR031803">
    <property type="entry name" value="BAT_GAF/HTH-assoc"/>
</dbReference>